<sequence>MFMEIDKMGVAHKVQFVSDLCKKKKFLLCCGKNRLCFFGKKMFLLLWKKYLFLLCWKINEFFPDLCDCSMVRTGDGFVDVRMKLGGGFVESIYQGRKVVEYVGGWEYVKRQIRIHDCTLEKLMNRVSEGFSFANKPLPPGVKLWFTEKGKTLSSGMKELISEANISGFLQTRCILGILDVYVTNEPIPLTNPKGVTSYSTLPPKFQIRPLSQNSQKKPLLPKAKLETRRVPMVSIDCESLIFTTADFYNSPVREEILVVERRSTPRRKHMVVKGGGLKGKEVNKKAVKGKYKVKGKKQLFQDDKGEFGSSSSEFSDLDVNWVPGEEELQINGDDEELFFQINGGKTSAYDILKEVQASFGDEEQANTSAKPNANTKIVPDFAEEDITLPDFVEEDITLPDFAEEDISHLDFAEEDITLPDFVEEVEGDSDELRSVHGSDDEVDDYPTFNPEIDFKKAVQLKVGLKFNSVKDLRKSIRYHAIDNIYDYYFLHN</sequence>
<evidence type="ECO:0000313" key="2">
    <source>
        <dbReference type="RefSeq" id="XP_056682792.1"/>
    </source>
</evidence>
<gene>
    <name evidence="2" type="primary">LOC130459441</name>
</gene>
<dbReference type="Proteomes" id="UP000813463">
    <property type="component" value="Chromosome 4"/>
</dbReference>
<name>A0ABM3QHF4_SPIOL</name>
<keyword evidence="1" id="KW-1185">Reference proteome</keyword>
<accession>A0ABM3QHF4</accession>
<protein>
    <submittedName>
        <fullName evidence="2">Uncharacterized protein</fullName>
    </submittedName>
</protein>
<organism evidence="1 2">
    <name type="scientific">Spinacia oleracea</name>
    <name type="common">Spinach</name>
    <dbReference type="NCBI Taxonomy" id="3562"/>
    <lineage>
        <taxon>Eukaryota</taxon>
        <taxon>Viridiplantae</taxon>
        <taxon>Streptophyta</taxon>
        <taxon>Embryophyta</taxon>
        <taxon>Tracheophyta</taxon>
        <taxon>Spermatophyta</taxon>
        <taxon>Magnoliopsida</taxon>
        <taxon>eudicotyledons</taxon>
        <taxon>Gunneridae</taxon>
        <taxon>Pentapetalae</taxon>
        <taxon>Caryophyllales</taxon>
        <taxon>Chenopodiaceae</taxon>
        <taxon>Chenopodioideae</taxon>
        <taxon>Anserineae</taxon>
        <taxon>Spinacia</taxon>
    </lineage>
</organism>
<reference evidence="2" key="2">
    <citation type="submission" date="2025-08" db="UniProtKB">
        <authorList>
            <consortium name="RefSeq"/>
        </authorList>
    </citation>
    <scope>IDENTIFICATION</scope>
    <source>
        <tissue evidence="2">Leaf</tissue>
    </source>
</reference>
<evidence type="ECO:0000313" key="1">
    <source>
        <dbReference type="Proteomes" id="UP000813463"/>
    </source>
</evidence>
<dbReference type="RefSeq" id="XP_056682792.1">
    <property type="nucleotide sequence ID" value="XM_056826814.1"/>
</dbReference>
<proteinExistence type="predicted"/>
<dbReference type="GeneID" id="130459441"/>
<reference evidence="1" key="1">
    <citation type="journal article" date="2021" name="Nat. Commun.">
        <title>Genomic analyses provide insights into spinach domestication and the genetic basis of agronomic traits.</title>
        <authorList>
            <person name="Cai X."/>
            <person name="Sun X."/>
            <person name="Xu C."/>
            <person name="Sun H."/>
            <person name="Wang X."/>
            <person name="Ge C."/>
            <person name="Zhang Z."/>
            <person name="Wang Q."/>
            <person name="Fei Z."/>
            <person name="Jiao C."/>
            <person name="Wang Q."/>
        </authorList>
    </citation>
    <scope>NUCLEOTIDE SEQUENCE [LARGE SCALE GENOMIC DNA]</scope>
    <source>
        <strain evidence="1">cv. Varoflay</strain>
    </source>
</reference>